<dbReference type="EMBL" id="VUJU01014581">
    <property type="protein sequence ID" value="KAF0701778.1"/>
    <property type="molecule type" value="Genomic_DNA"/>
</dbReference>
<evidence type="ECO:0000313" key="1">
    <source>
        <dbReference type="EMBL" id="KAF0701778.1"/>
    </source>
</evidence>
<dbReference type="Proteomes" id="UP000478052">
    <property type="component" value="Unassembled WGS sequence"/>
</dbReference>
<accession>A0A6G0VMG2</accession>
<gene>
    <name evidence="1" type="ORF">FWK35_00038479</name>
</gene>
<comment type="caution">
    <text evidence="1">The sequence shown here is derived from an EMBL/GenBank/DDBJ whole genome shotgun (WGS) entry which is preliminary data.</text>
</comment>
<name>A0A6G0VMG2_APHCR</name>
<evidence type="ECO:0000313" key="2">
    <source>
        <dbReference type="Proteomes" id="UP000478052"/>
    </source>
</evidence>
<protein>
    <submittedName>
        <fullName evidence="1">Beta-hexosaminidase</fullName>
    </submittedName>
</protein>
<reference evidence="1 2" key="1">
    <citation type="submission" date="2019-08" db="EMBL/GenBank/DDBJ databases">
        <title>Whole genome of Aphis craccivora.</title>
        <authorList>
            <person name="Voronova N.V."/>
            <person name="Shulinski R.S."/>
            <person name="Bandarenka Y.V."/>
            <person name="Zhorov D.G."/>
            <person name="Warner D."/>
        </authorList>
    </citation>
    <scope>NUCLEOTIDE SEQUENCE [LARGE SCALE GENOMIC DNA]</scope>
    <source>
        <strain evidence="1">180601</strain>
        <tissue evidence="1">Whole Body</tissue>
    </source>
</reference>
<keyword evidence="2" id="KW-1185">Reference proteome</keyword>
<organism evidence="1 2">
    <name type="scientific">Aphis craccivora</name>
    <name type="common">Cowpea aphid</name>
    <dbReference type="NCBI Taxonomy" id="307492"/>
    <lineage>
        <taxon>Eukaryota</taxon>
        <taxon>Metazoa</taxon>
        <taxon>Ecdysozoa</taxon>
        <taxon>Arthropoda</taxon>
        <taxon>Hexapoda</taxon>
        <taxon>Insecta</taxon>
        <taxon>Pterygota</taxon>
        <taxon>Neoptera</taxon>
        <taxon>Paraneoptera</taxon>
        <taxon>Hemiptera</taxon>
        <taxon>Sternorrhyncha</taxon>
        <taxon>Aphidomorpha</taxon>
        <taxon>Aphidoidea</taxon>
        <taxon>Aphididae</taxon>
        <taxon>Aphidini</taxon>
        <taxon>Aphis</taxon>
        <taxon>Aphis</taxon>
    </lineage>
</organism>
<dbReference type="OrthoDB" id="411871at2759"/>
<sequence length="132" mass="14712">MEESMYTSGNGSLRSTLQVTKKLMGRKPIPGLHFPGRLISIVNTLFPQVPTIMCPKMSTELGFLEIMSQEVIEAGRKIPTEKAPRPDGIPDLVIKQISIVEPEMLGDLFNACPRDGMFSKVWKTAKLVLLRK</sequence>
<proteinExistence type="predicted"/>
<dbReference type="AlphaFoldDB" id="A0A6G0VMG2"/>